<protein>
    <submittedName>
        <fullName evidence="2">Aminodeoxychorismate lyase</fullName>
        <ecNumber evidence="2">4.1.3.38</ecNumber>
    </submittedName>
</protein>
<dbReference type="RefSeq" id="WP_128495438.1">
    <property type="nucleotide sequence ID" value="NZ_RZNB01000004.1"/>
</dbReference>
<dbReference type="EMBL" id="RZNB01000004">
    <property type="protein sequence ID" value="RWZ49980.1"/>
    <property type="molecule type" value="Genomic_DNA"/>
</dbReference>
<dbReference type="GO" id="GO:0005829">
    <property type="term" value="C:cytosol"/>
    <property type="evidence" value="ECO:0007669"/>
    <property type="project" value="TreeGrafter"/>
</dbReference>
<dbReference type="SUPFAM" id="SSF56752">
    <property type="entry name" value="D-aminoacid aminotransferase-like PLP-dependent enzymes"/>
    <property type="match status" value="1"/>
</dbReference>
<dbReference type="Proteomes" id="UP000288547">
    <property type="component" value="Unassembled WGS sequence"/>
</dbReference>
<organism evidence="2 3">
    <name type="scientific">Labedella phragmitis</name>
    <dbReference type="NCBI Taxonomy" id="2498849"/>
    <lineage>
        <taxon>Bacteria</taxon>
        <taxon>Bacillati</taxon>
        <taxon>Actinomycetota</taxon>
        <taxon>Actinomycetes</taxon>
        <taxon>Micrococcales</taxon>
        <taxon>Microbacteriaceae</taxon>
        <taxon>Labedella</taxon>
    </lineage>
</organism>
<dbReference type="PANTHER" id="PTHR42743">
    <property type="entry name" value="AMINO-ACID AMINOTRANSFERASE"/>
    <property type="match status" value="1"/>
</dbReference>
<proteinExistence type="inferred from homology"/>
<name>A0A444PRT1_9MICO</name>
<dbReference type="AlphaFoldDB" id="A0A444PRT1"/>
<comment type="caution">
    <text evidence="2">The sequence shown here is derived from an EMBL/GenBank/DDBJ whole genome shotgun (WGS) entry which is preliminary data.</text>
</comment>
<dbReference type="Gene3D" id="3.30.470.10">
    <property type="match status" value="1"/>
</dbReference>
<dbReference type="GO" id="GO:0008696">
    <property type="term" value="F:4-amino-4-deoxychorismate lyase activity"/>
    <property type="evidence" value="ECO:0007669"/>
    <property type="project" value="UniProtKB-EC"/>
</dbReference>
<dbReference type="PANTHER" id="PTHR42743:SF11">
    <property type="entry name" value="AMINODEOXYCHORISMATE LYASE"/>
    <property type="match status" value="1"/>
</dbReference>
<reference evidence="2 3" key="1">
    <citation type="submission" date="2018-12" db="EMBL/GenBank/DDBJ databases">
        <authorList>
            <person name="Li F."/>
        </authorList>
    </citation>
    <scope>NUCLEOTIDE SEQUENCE [LARGE SCALE GENOMIC DNA]</scope>
    <source>
        <strain evidence="2 3">11W25H-1</strain>
    </source>
</reference>
<dbReference type="Gene3D" id="3.20.10.10">
    <property type="entry name" value="D-amino Acid Aminotransferase, subunit A, domain 2"/>
    <property type="match status" value="1"/>
</dbReference>
<evidence type="ECO:0000313" key="3">
    <source>
        <dbReference type="Proteomes" id="UP000288547"/>
    </source>
</evidence>
<dbReference type="InterPro" id="IPR036038">
    <property type="entry name" value="Aminotransferase-like"/>
</dbReference>
<dbReference type="InterPro" id="IPR050571">
    <property type="entry name" value="Class-IV_PLP-Dep_Aminotrnsfr"/>
</dbReference>
<dbReference type="OrthoDB" id="3199344at2"/>
<dbReference type="GO" id="GO:0046394">
    <property type="term" value="P:carboxylic acid biosynthetic process"/>
    <property type="evidence" value="ECO:0007669"/>
    <property type="project" value="UniProtKB-ARBA"/>
</dbReference>
<dbReference type="NCBIfam" id="NF005886">
    <property type="entry name" value="PRK07849.1-1"/>
    <property type="match status" value="1"/>
</dbReference>
<dbReference type="EC" id="4.1.3.38" evidence="2"/>
<keyword evidence="2" id="KW-0456">Lyase</keyword>
<keyword evidence="3" id="KW-1185">Reference proteome</keyword>
<comment type="similarity">
    <text evidence="1">Belongs to the class-IV pyridoxal-phosphate-dependent aminotransferase family.</text>
</comment>
<sequence>MISPSSPRVFFLAPFAATDSPTEEEIAASVREDDAAAPTLSVLDLGASRGDGIFETLGVIEGRPQGIEEHLARLGRSAAMLDLPAPHIGQWRAAMERAVASLPSTGQGSLKIVLTRGVEGSGVPTAWIVARAAASDFTERRDGIRVVTLDRGFPLDVAERAPWLLAGAKTLSYAINMAAIREAKRRGAHDALFVSSDGFALEGPTSSLIVRFGDRIVTPSTDGGILPGTTQAALYAWLEAEGYRTEYEALPVAALEQADAAWFVSSVRLAAPVTAIDDRPLAIDVALTTGMNAMLLGR</sequence>
<dbReference type="InterPro" id="IPR043132">
    <property type="entry name" value="BCAT-like_C"/>
</dbReference>
<evidence type="ECO:0000313" key="2">
    <source>
        <dbReference type="EMBL" id="RWZ49980.1"/>
    </source>
</evidence>
<dbReference type="NCBIfam" id="NF005888">
    <property type="entry name" value="PRK07849.1-3"/>
    <property type="match status" value="1"/>
</dbReference>
<dbReference type="Pfam" id="PF01063">
    <property type="entry name" value="Aminotran_4"/>
    <property type="match status" value="1"/>
</dbReference>
<gene>
    <name evidence="2" type="ORF">ELQ90_11585</name>
</gene>
<evidence type="ECO:0000256" key="1">
    <source>
        <dbReference type="ARBA" id="ARBA00009320"/>
    </source>
</evidence>
<accession>A0A444PRT1</accession>
<dbReference type="InterPro" id="IPR043131">
    <property type="entry name" value="BCAT-like_N"/>
</dbReference>
<dbReference type="InterPro" id="IPR001544">
    <property type="entry name" value="Aminotrans_IV"/>
</dbReference>